<evidence type="ECO:0000313" key="6">
    <source>
        <dbReference type="Proteomes" id="UP000077051"/>
    </source>
</evidence>
<proteinExistence type="inferred from homology"/>
<comment type="caution">
    <text evidence="5">The sequence shown here is derived from an EMBL/GenBank/DDBJ whole genome shotgun (WGS) entry which is preliminary data.</text>
</comment>
<dbReference type="PANTHER" id="PTHR14742">
    <property type="entry name" value="RIBONUCLEASE P SUBUNIT P21"/>
    <property type="match status" value="1"/>
</dbReference>
<comment type="similarity">
    <text evidence="4">Belongs to the eukaryotic/archaeal RNase P protein component 4 family.</text>
</comment>
<dbReference type="Gene3D" id="6.20.50.20">
    <property type="match status" value="1"/>
</dbReference>
<reference evidence="5 6" key="1">
    <citation type="submission" date="2015-06" db="EMBL/GenBank/DDBJ databases">
        <title>Expansion of signal transduction pathways in fungi by whole-genome duplication.</title>
        <authorList>
            <consortium name="DOE Joint Genome Institute"/>
            <person name="Corrochano L.M."/>
            <person name="Kuo A."/>
            <person name="Marcet-Houben M."/>
            <person name="Polaino S."/>
            <person name="Salamov A."/>
            <person name="Villalobos J.M."/>
            <person name="Alvarez M.I."/>
            <person name="Avalos J."/>
            <person name="Benito E.P."/>
            <person name="Benoit I."/>
            <person name="Burger G."/>
            <person name="Camino L.P."/>
            <person name="Canovas D."/>
            <person name="Cerda-Olmedo E."/>
            <person name="Cheng J.-F."/>
            <person name="Dominguez A."/>
            <person name="Elias M."/>
            <person name="Eslava A.P."/>
            <person name="Glaser F."/>
            <person name="Grimwood J."/>
            <person name="Gutierrez G."/>
            <person name="Heitman J."/>
            <person name="Henrissat B."/>
            <person name="Iturriaga E.A."/>
            <person name="Lang B.F."/>
            <person name="Lavin J.L."/>
            <person name="Lee S."/>
            <person name="Li W."/>
            <person name="Lindquist E."/>
            <person name="Lopez-Garcia S."/>
            <person name="Luque E.M."/>
            <person name="Marcos A.T."/>
            <person name="Martin J."/>
            <person name="Mccluskey K."/>
            <person name="Medina H.R."/>
            <person name="Miralles-Duran A."/>
            <person name="Miyazaki A."/>
            <person name="Munoz-Torres E."/>
            <person name="Oguiza J.A."/>
            <person name="Ohm R."/>
            <person name="Olmedo M."/>
            <person name="Orejas M."/>
            <person name="Ortiz-Castellanos L."/>
            <person name="Pisabarro A.G."/>
            <person name="Rodriguez-Romero J."/>
            <person name="Ruiz-Herrera J."/>
            <person name="Ruiz-Vazquez R."/>
            <person name="Sanz C."/>
            <person name="Schackwitz W."/>
            <person name="Schmutz J."/>
            <person name="Shahriari M."/>
            <person name="Shelest E."/>
            <person name="Silva-Franco F."/>
            <person name="Soanes D."/>
            <person name="Syed K."/>
            <person name="Tagua V.G."/>
            <person name="Talbot N.J."/>
            <person name="Thon M."/>
            <person name="De Vries R.P."/>
            <person name="Wiebenga A."/>
            <person name="Yadav J.S."/>
            <person name="Braun E.L."/>
            <person name="Baker S."/>
            <person name="Garre V."/>
            <person name="Horwitz B."/>
            <person name="Torres-Martinez S."/>
            <person name="Idnurm A."/>
            <person name="Herrera-Estrella A."/>
            <person name="Gabaldon T."/>
            <person name="Grigoriev I.V."/>
        </authorList>
    </citation>
    <scope>NUCLEOTIDE SEQUENCE [LARGE SCALE GENOMIC DNA]</scope>
    <source>
        <strain evidence="5 6">CBS 277.49</strain>
    </source>
</reference>
<dbReference type="Pfam" id="PF04032">
    <property type="entry name" value="Rpr2"/>
    <property type="match status" value="1"/>
</dbReference>
<dbReference type="AlphaFoldDB" id="A0A168GTL8"/>
<evidence type="ECO:0008006" key="7">
    <source>
        <dbReference type="Google" id="ProtNLM"/>
    </source>
</evidence>
<dbReference type="InterPro" id="IPR007175">
    <property type="entry name" value="Rpr2/Snm1/Rpp21"/>
</dbReference>
<dbReference type="PANTHER" id="PTHR14742:SF0">
    <property type="entry name" value="RIBONUCLEASE P PROTEIN SUBUNIT P21"/>
    <property type="match status" value="1"/>
</dbReference>
<sequence>MARGKDQKAGGIVKNVQAFERLSFLHQAALLMSTIKYDTKPAATCTASWSAKHHVKDWQGDPPGTLHATSRHLNNHMKQITGKLVMRLDPSVKRLVCKRCDTPVIPVITSTSRIKSKPTPSVVQTCKICKSKRRYTSQNPNYQLFSEKSDVNMLPAADVGVSNK</sequence>
<dbReference type="STRING" id="747725.A0A168GTL8"/>
<evidence type="ECO:0000256" key="2">
    <source>
        <dbReference type="ARBA" id="ARBA00022723"/>
    </source>
</evidence>
<dbReference type="OrthoDB" id="128536at2759"/>
<dbReference type="Proteomes" id="UP000077051">
    <property type="component" value="Unassembled WGS sequence"/>
</dbReference>
<protein>
    <recommendedName>
        <fullName evidence="7">Rpr2-domain-containing protein</fullName>
    </recommendedName>
</protein>
<accession>A0A168GTL8</accession>
<evidence type="ECO:0000256" key="3">
    <source>
        <dbReference type="ARBA" id="ARBA00022833"/>
    </source>
</evidence>
<gene>
    <name evidence="5" type="ORF">MUCCIDRAFT_116093</name>
</gene>
<evidence type="ECO:0000313" key="5">
    <source>
        <dbReference type="EMBL" id="OAC98008.1"/>
    </source>
</evidence>
<dbReference type="EMBL" id="AMYB01000012">
    <property type="protein sequence ID" value="OAC98008.1"/>
    <property type="molecule type" value="Genomic_DNA"/>
</dbReference>
<keyword evidence="3" id="KW-0862">Zinc</keyword>
<keyword evidence="1" id="KW-0819">tRNA processing</keyword>
<evidence type="ECO:0000256" key="4">
    <source>
        <dbReference type="ARBA" id="ARBA00038402"/>
    </source>
</evidence>
<dbReference type="VEuPathDB" id="FungiDB:MUCCIDRAFT_116093"/>
<dbReference type="GO" id="GO:0005655">
    <property type="term" value="C:nucleolar ribonuclease P complex"/>
    <property type="evidence" value="ECO:0007669"/>
    <property type="project" value="TreeGrafter"/>
</dbReference>
<dbReference type="GO" id="GO:0046872">
    <property type="term" value="F:metal ion binding"/>
    <property type="evidence" value="ECO:0007669"/>
    <property type="project" value="UniProtKB-KW"/>
</dbReference>
<keyword evidence="2" id="KW-0479">Metal-binding</keyword>
<dbReference type="GO" id="GO:0008033">
    <property type="term" value="P:tRNA processing"/>
    <property type="evidence" value="ECO:0007669"/>
    <property type="project" value="UniProtKB-KW"/>
</dbReference>
<organism evidence="5 6">
    <name type="scientific">Mucor lusitanicus CBS 277.49</name>
    <dbReference type="NCBI Taxonomy" id="747725"/>
    <lineage>
        <taxon>Eukaryota</taxon>
        <taxon>Fungi</taxon>
        <taxon>Fungi incertae sedis</taxon>
        <taxon>Mucoromycota</taxon>
        <taxon>Mucoromycotina</taxon>
        <taxon>Mucoromycetes</taxon>
        <taxon>Mucorales</taxon>
        <taxon>Mucorineae</taxon>
        <taxon>Mucoraceae</taxon>
        <taxon>Mucor</taxon>
    </lineage>
</organism>
<name>A0A168GTL8_MUCCL</name>
<keyword evidence="6" id="KW-1185">Reference proteome</keyword>
<evidence type="ECO:0000256" key="1">
    <source>
        <dbReference type="ARBA" id="ARBA00022694"/>
    </source>
</evidence>